<dbReference type="EMBL" id="AFBI03000009">
    <property type="protein sequence ID" value="EJW05143.1"/>
    <property type="molecule type" value="Genomic_DNA"/>
</dbReference>
<keyword evidence="11" id="KW-0812">Transmembrane</keyword>
<keyword evidence="3 8" id="KW-0274">FAD</keyword>
<evidence type="ECO:0000256" key="2">
    <source>
        <dbReference type="ARBA" id="ARBA00022630"/>
    </source>
</evidence>
<dbReference type="GO" id="GO:0005829">
    <property type="term" value="C:cytosol"/>
    <property type="evidence" value="ECO:0007669"/>
    <property type="project" value="EnsemblFungi"/>
</dbReference>
<dbReference type="FunCoup" id="J8ZZT0">
    <property type="interactions" value="173"/>
</dbReference>
<dbReference type="PRINTS" id="PR00411">
    <property type="entry name" value="PNDRDTASEI"/>
</dbReference>
<dbReference type="InterPro" id="IPR016156">
    <property type="entry name" value="FAD/NAD-linked_Rdtase_dimer_sf"/>
</dbReference>
<feature type="domain" description="Pyridine nucleotide-disulphide oxidoreductase dimerisation" evidence="12">
    <location>
        <begin position="373"/>
        <end position="480"/>
    </location>
</feature>
<gene>
    <name evidence="14" type="ORF">EDEG_00754</name>
</gene>
<keyword evidence="11" id="KW-0472">Membrane</keyword>
<comment type="cofactor">
    <cofactor evidence="8">
        <name>FAD</name>
        <dbReference type="ChEBI" id="CHEBI:57692"/>
    </cofactor>
    <text evidence="8">Binds 1 FAD per subunit.</text>
</comment>
<feature type="binding site" evidence="8">
    <location>
        <begin position="205"/>
        <end position="212"/>
    </location>
    <ligand>
        <name>NAD(+)</name>
        <dbReference type="ChEBI" id="CHEBI:57540"/>
    </ligand>
</feature>
<keyword evidence="2 10" id="KW-0285">Flavoprotein</keyword>
<dbReference type="Pfam" id="PF07992">
    <property type="entry name" value="Pyr_redox_2"/>
    <property type="match status" value="1"/>
</dbReference>
<keyword evidence="8" id="KW-0547">Nucleotide-binding</keyword>
<evidence type="ECO:0000256" key="6">
    <source>
        <dbReference type="ARBA" id="ARBA00023284"/>
    </source>
</evidence>
<feature type="domain" description="FAD/NAD(P)-binding" evidence="13">
    <location>
        <begin position="24"/>
        <end position="342"/>
    </location>
</feature>
<evidence type="ECO:0000256" key="9">
    <source>
        <dbReference type="PIRSR" id="PIRSR000350-4"/>
    </source>
</evidence>
<dbReference type="InterPro" id="IPR004099">
    <property type="entry name" value="Pyr_nucl-diS_OxRdtase_dimer"/>
</dbReference>
<dbReference type="OrthoDB" id="5956163at2759"/>
<dbReference type="PANTHER" id="PTHR42737:SF2">
    <property type="entry name" value="GLUTATHIONE REDUCTASE"/>
    <property type="match status" value="1"/>
</dbReference>
<evidence type="ECO:0000256" key="8">
    <source>
        <dbReference type="PIRSR" id="PIRSR000350-3"/>
    </source>
</evidence>
<dbReference type="Gene3D" id="3.30.390.30">
    <property type="match status" value="1"/>
</dbReference>
<reference evidence="14 15" key="1">
    <citation type="submission" date="2011-08" db="EMBL/GenBank/DDBJ databases">
        <authorList>
            <person name="Liu Z.J."/>
            <person name="Shi F.L."/>
            <person name="Lu J.Q."/>
            <person name="Li M."/>
            <person name="Wang Z.L."/>
        </authorList>
    </citation>
    <scope>NUCLEOTIDE SEQUENCE [LARGE SCALE GENOMIC DNA]</scope>
    <source>
        <strain evidence="14 15">USNM 41457</strain>
    </source>
</reference>
<dbReference type="PANTHER" id="PTHR42737">
    <property type="entry name" value="GLUTATHIONE REDUCTASE"/>
    <property type="match status" value="1"/>
</dbReference>
<dbReference type="SUPFAM" id="SSF51905">
    <property type="entry name" value="FAD/NAD(P)-binding domain"/>
    <property type="match status" value="1"/>
</dbReference>
<evidence type="ECO:0000256" key="10">
    <source>
        <dbReference type="RuleBase" id="RU003691"/>
    </source>
</evidence>
<dbReference type="VEuPathDB" id="MicrosporidiaDB:EDEG_00754"/>
<name>J8ZZT0_EDHAE</name>
<feature type="binding site" evidence="8">
    <location>
        <position position="70"/>
    </location>
    <ligand>
        <name>FAD</name>
        <dbReference type="ChEBI" id="CHEBI:57692"/>
    </ligand>
</feature>
<comment type="caution">
    <text evidence="14">The sequence shown here is derived from an EMBL/GenBank/DDBJ whole genome shotgun (WGS) entry which is preliminary data.</text>
</comment>
<dbReference type="InterPro" id="IPR012999">
    <property type="entry name" value="Pyr_OxRdtase_I_AS"/>
</dbReference>
<reference evidence="15" key="2">
    <citation type="submission" date="2015-07" db="EMBL/GenBank/DDBJ databases">
        <title>Contrasting host-pathogen interactions and genome evolution in two generalist and specialist microsporidian pathogens of mosquitoes.</title>
        <authorList>
            <consortium name="The Broad Institute Genomics Platform"/>
            <consortium name="The Broad Institute Genome Sequencing Center for Infectious Disease"/>
            <person name="Cuomo C.A."/>
            <person name="Sanscrainte N.D."/>
            <person name="Goldberg J.M."/>
            <person name="Heiman D."/>
            <person name="Young S."/>
            <person name="Zeng Q."/>
            <person name="Becnel J.J."/>
            <person name="Birren B.W."/>
        </authorList>
    </citation>
    <scope>NUCLEOTIDE SEQUENCE [LARGE SCALE GENOMIC DNA]</scope>
    <source>
        <strain evidence="15">USNM 41457</strain>
    </source>
</reference>
<dbReference type="PIRSF" id="PIRSF000350">
    <property type="entry name" value="Mercury_reductase_MerA"/>
    <property type="match status" value="1"/>
</dbReference>
<dbReference type="GO" id="GO:0034599">
    <property type="term" value="P:cellular response to oxidative stress"/>
    <property type="evidence" value="ECO:0007669"/>
    <property type="project" value="EnsemblFungi"/>
</dbReference>
<dbReference type="SUPFAM" id="SSF55424">
    <property type="entry name" value="FAD/NAD-linked reductases, dimerisation (C-terminal) domain"/>
    <property type="match status" value="1"/>
</dbReference>
<proteinExistence type="inferred from homology"/>
<dbReference type="OMA" id="GTCINWG"/>
<dbReference type="GO" id="GO:0050660">
    <property type="term" value="F:flavin adenine dinucleotide binding"/>
    <property type="evidence" value="ECO:0007669"/>
    <property type="project" value="InterPro"/>
</dbReference>
<dbReference type="InterPro" id="IPR023753">
    <property type="entry name" value="FAD/NAD-binding_dom"/>
</dbReference>
<dbReference type="GO" id="GO:0006749">
    <property type="term" value="P:glutathione metabolic process"/>
    <property type="evidence" value="ECO:0007669"/>
    <property type="project" value="EnsemblFungi"/>
</dbReference>
<evidence type="ECO:0000256" key="3">
    <source>
        <dbReference type="ARBA" id="ARBA00022827"/>
    </source>
</evidence>
<feature type="transmembrane region" description="Helical" evidence="11">
    <location>
        <begin position="21"/>
        <end position="42"/>
    </location>
</feature>
<keyword evidence="4 10" id="KW-0560">Oxidoreductase</keyword>
<accession>J8ZZT0</accession>
<dbReference type="GO" id="GO:0045454">
    <property type="term" value="P:cell redox homeostasis"/>
    <property type="evidence" value="ECO:0007669"/>
    <property type="project" value="EnsemblFungi"/>
</dbReference>
<evidence type="ECO:0000313" key="15">
    <source>
        <dbReference type="Proteomes" id="UP000003163"/>
    </source>
</evidence>
<dbReference type="GO" id="GO:0005634">
    <property type="term" value="C:nucleus"/>
    <property type="evidence" value="ECO:0007669"/>
    <property type="project" value="EnsemblFungi"/>
</dbReference>
<dbReference type="Proteomes" id="UP000003163">
    <property type="component" value="Unassembled WGS sequence"/>
</dbReference>
<dbReference type="InterPro" id="IPR046952">
    <property type="entry name" value="GSHR/TRXR-like"/>
</dbReference>
<evidence type="ECO:0000259" key="12">
    <source>
        <dbReference type="Pfam" id="PF02852"/>
    </source>
</evidence>
<keyword evidence="5" id="KW-1015">Disulfide bond</keyword>
<dbReference type="PRINTS" id="PR00368">
    <property type="entry name" value="FADPNR"/>
</dbReference>
<organism evidence="14 15">
    <name type="scientific">Edhazardia aedis (strain USNM 41457)</name>
    <name type="common">Microsporidian parasite</name>
    <dbReference type="NCBI Taxonomy" id="1003232"/>
    <lineage>
        <taxon>Eukaryota</taxon>
        <taxon>Fungi</taxon>
        <taxon>Fungi incertae sedis</taxon>
        <taxon>Microsporidia</taxon>
        <taxon>Edhazardia</taxon>
    </lineage>
</organism>
<protein>
    <submittedName>
        <fullName evidence="14">Uncharacterized protein</fullName>
    </submittedName>
</protein>
<dbReference type="InterPro" id="IPR036188">
    <property type="entry name" value="FAD/NAD-bd_sf"/>
</dbReference>
<dbReference type="GO" id="GO:0005777">
    <property type="term" value="C:peroxisome"/>
    <property type="evidence" value="ECO:0007669"/>
    <property type="project" value="EnsemblFungi"/>
</dbReference>
<evidence type="ECO:0000256" key="11">
    <source>
        <dbReference type="SAM" id="Phobius"/>
    </source>
</evidence>
<feature type="active site" description="Proton acceptor" evidence="7">
    <location>
        <position position="471"/>
    </location>
</feature>
<keyword evidence="6 10" id="KW-0676">Redox-active center</keyword>
<dbReference type="GO" id="GO:0004362">
    <property type="term" value="F:glutathione-disulfide reductase (NADPH) activity"/>
    <property type="evidence" value="ECO:0007669"/>
    <property type="project" value="EnsemblFungi"/>
</dbReference>
<feature type="binding site" evidence="8">
    <location>
        <position position="329"/>
    </location>
    <ligand>
        <name>FAD</name>
        <dbReference type="ChEBI" id="CHEBI:57692"/>
    </ligand>
</feature>
<dbReference type="Gene3D" id="3.50.50.60">
    <property type="entry name" value="FAD/NAD(P)-binding domain"/>
    <property type="match status" value="2"/>
</dbReference>
<evidence type="ECO:0000256" key="4">
    <source>
        <dbReference type="ARBA" id="ARBA00023002"/>
    </source>
</evidence>
<evidence type="ECO:0000256" key="1">
    <source>
        <dbReference type="ARBA" id="ARBA00007532"/>
    </source>
</evidence>
<dbReference type="STRING" id="1003232.J8ZZT0"/>
<keyword evidence="11" id="KW-1133">Transmembrane helix</keyword>
<dbReference type="GO" id="GO:0005739">
    <property type="term" value="C:mitochondrion"/>
    <property type="evidence" value="ECO:0007669"/>
    <property type="project" value="EnsemblFungi"/>
</dbReference>
<dbReference type="Pfam" id="PF02852">
    <property type="entry name" value="Pyr_redox_dim"/>
    <property type="match status" value="1"/>
</dbReference>
<keyword evidence="15" id="KW-1185">Reference proteome</keyword>
<evidence type="ECO:0000313" key="14">
    <source>
        <dbReference type="EMBL" id="EJW05143.1"/>
    </source>
</evidence>
<evidence type="ECO:0000259" key="13">
    <source>
        <dbReference type="Pfam" id="PF07992"/>
    </source>
</evidence>
<dbReference type="AlphaFoldDB" id="J8ZZT0"/>
<dbReference type="HOGENOM" id="CLU_016755_2_2_1"/>
<dbReference type="InParanoid" id="J8ZZT0"/>
<evidence type="ECO:0000256" key="7">
    <source>
        <dbReference type="PIRSR" id="PIRSR000350-2"/>
    </source>
</evidence>
<comment type="similarity">
    <text evidence="1 10">Belongs to the class-I pyridine nucleotide-disulfide oxidoreductase family.</text>
</comment>
<feature type="binding site" evidence="8">
    <location>
        <position position="292"/>
    </location>
    <ligand>
        <name>NAD(+)</name>
        <dbReference type="ChEBI" id="CHEBI:57540"/>
    </ligand>
</feature>
<evidence type="ECO:0000256" key="5">
    <source>
        <dbReference type="ARBA" id="ARBA00023157"/>
    </source>
</evidence>
<keyword evidence="8" id="KW-0520">NAD</keyword>
<sequence>MQIIKLYAFFSLKFQQILKITLMYEIIIIGAGSGGIAAARMASQLGTKVLLVESGRIGGTCVNVGCVPKKICSNLAQILYDNNFLHSKYGLMDLSLYKLDFKQFVEKREAFIKRLNTIYSNILNNDPNIDYIQGYAEVYDGFIKVNDVKYEFSKCILATGSKAKNLNCPKISVDHVDYVHGTEFLKNSDDFFKLDKVPKKSVIIGSGYIGIEIAFILNALGSEVHLIARGKQLLSHFDDILGENVSMSMKKHNIRIHYQTKVKRVFTDRLELVNNEKSFELNSVDFMMCAIGRDCDLSFIKCPIESNENFLVVNENFETSLKNVYALGDLIGPNHMLTPVAIFCARKLAESLSKKCPINDISLVKKYRIYENIPSVVFSHPPCASVGFSEREARKISENVIIYSSSFFNLAFCFDNIETKEKSIFKIVTINNKVVGLHLFGTGSDEIVQGFAVAMKMGATYDDFKNTIPVHPTAAEEVITMK</sequence>
<feature type="disulfide bond" description="Redox-active" evidence="9">
    <location>
        <begin position="61"/>
        <end position="66"/>
    </location>
</feature>
<dbReference type="InterPro" id="IPR001100">
    <property type="entry name" value="Pyr_nuc-diS_OxRdtase"/>
</dbReference>
<feature type="binding site" evidence="8">
    <location>
        <begin position="159"/>
        <end position="161"/>
    </location>
    <ligand>
        <name>FAD</name>
        <dbReference type="ChEBI" id="CHEBI:57692"/>
    </ligand>
</feature>
<dbReference type="PROSITE" id="PS00076">
    <property type="entry name" value="PYRIDINE_REDOX_1"/>
    <property type="match status" value="1"/>
</dbReference>